<organism evidence="5 6">
    <name type="scientific">Deinococcus malanensis</name>
    <dbReference type="NCBI Taxonomy" id="1706855"/>
    <lineage>
        <taxon>Bacteria</taxon>
        <taxon>Thermotogati</taxon>
        <taxon>Deinococcota</taxon>
        <taxon>Deinococci</taxon>
        <taxon>Deinococcales</taxon>
        <taxon>Deinococcaceae</taxon>
        <taxon>Deinococcus</taxon>
    </lineage>
</organism>
<feature type="domain" description="Transcriptional regulator LacI/GalR-like sensor" evidence="4">
    <location>
        <begin position="26"/>
        <end position="130"/>
    </location>
</feature>
<keyword evidence="3" id="KW-0804">Transcription</keyword>
<evidence type="ECO:0000256" key="3">
    <source>
        <dbReference type="ARBA" id="ARBA00023163"/>
    </source>
</evidence>
<name>A0ABQ2F0D4_9DEIO</name>
<dbReference type="Gene3D" id="3.40.50.2300">
    <property type="match status" value="2"/>
</dbReference>
<sequence length="131" mass="14065">MFLDVLAEANVHAALLDQYSGAQLGAEHLLSLGHTRIAMISEPQSAVAEHSRTQGWRDALARHNLAPVATVHGDWSASSGYTAVTTTGQWCRVHRLAGGHDQMAVGALRALWERGLNVPRDVSVIGFDDTA</sequence>
<protein>
    <recommendedName>
        <fullName evidence="4">Transcriptional regulator LacI/GalR-like sensor domain-containing protein</fullName>
    </recommendedName>
</protein>
<evidence type="ECO:0000256" key="2">
    <source>
        <dbReference type="ARBA" id="ARBA00023125"/>
    </source>
</evidence>
<keyword evidence="6" id="KW-1185">Reference proteome</keyword>
<dbReference type="InterPro" id="IPR028082">
    <property type="entry name" value="Peripla_BP_I"/>
</dbReference>
<dbReference type="Proteomes" id="UP000647587">
    <property type="component" value="Unassembled WGS sequence"/>
</dbReference>
<keyword evidence="1" id="KW-0805">Transcription regulation</keyword>
<gene>
    <name evidence="5" type="ORF">GCM10008955_31570</name>
</gene>
<dbReference type="PANTHER" id="PTHR30146:SF153">
    <property type="entry name" value="LACTOSE OPERON REPRESSOR"/>
    <property type="match status" value="1"/>
</dbReference>
<evidence type="ECO:0000259" key="4">
    <source>
        <dbReference type="Pfam" id="PF13377"/>
    </source>
</evidence>
<evidence type="ECO:0000313" key="5">
    <source>
        <dbReference type="EMBL" id="GGK35372.1"/>
    </source>
</evidence>
<evidence type="ECO:0000313" key="6">
    <source>
        <dbReference type="Proteomes" id="UP000647587"/>
    </source>
</evidence>
<dbReference type="PANTHER" id="PTHR30146">
    <property type="entry name" value="LACI-RELATED TRANSCRIPTIONAL REPRESSOR"/>
    <property type="match status" value="1"/>
</dbReference>
<dbReference type="RefSeq" id="WP_189010485.1">
    <property type="nucleotide sequence ID" value="NZ_JBHUEV010000002.1"/>
</dbReference>
<evidence type="ECO:0000256" key="1">
    <source>
        <dbReference type="ARBA" id="ARBA00023015"/>
    </source>
</evidence>
<reference evidence="6" key="1">
    <citation type="journal article" date="2019" name="Int. J. Syst. Evol. Microbiol.">
        <title>The Global Catalogue of Microorganisms (GCM) 10K type strain sequencing project: providing services to taxonomists for standard genome sequencing and annotation.</title>
        <authorList>
            <consortium name="The Broad Institute Genomics Platform"/>
            <consortium name="The Broad Institute Genome Sequencing Center for Infectious Disease"/>
            <person name="Wu L."/>
            <person name="Ma J."/>
        </authorList>
    </citation>
    <scope>NUCLEOTIDE SEQUENCE [LARGE SCALE GENOMIC DNA]</scope>
    <source>
        <strain evidence="6">JCM 30331</strain>
    </source>
</reference>
<dbReference type="InterPro" id="IPR046335">
    <property type="entry name" value="LacI/GalR-like_sensor"/>
</dbReference>
<dbReference type="Pfam" id="PF13377">
    <property type="entry name" value="Peripla_BP_3"/>
    <property type="match status" value="1"/>
</dbReference>
<proteinExistence type="predicted"/>
<dbReference type="EMBL" id="BMPP01000015">
    <property type="protein sequence ID" value="GGK35372.1"/>
    <property type="molecule type" value="Genomic_DNA"/>
</dbReference>
<comment type="caution">
    <text evidence="5">The sequence shown here is derived from an EMBL/GenBank/DDBJ whole genome shotgun (WGS) entry which is preliminary data.</text>
</comment>
<accession>A0ABQ2F0D4</accession>
<dbReference type="SUPFAM" id="SSF53822">
    <property type="entry name" value="Periplasmic binding protein-like I"/>
    <property type="match status" value="1"/>
</dbReference>
<keyword evidence="2" id="KW-0238">DNA-binding</keyword>